<dbReference type="RefSeq" id="WP_157090868.1">
    <property type="nucleotide sequence ID" value="NZ_LZYB01000005.1"/>
</dbReference>
<name>A0A1A7BGH4_9SPHN</name>
<dbReference type="Proteomes" id="UP000092484">
    <property type="component" value="Unassembled WGS sequence"/>
</dbReference>
<keyword evidence="2" id="KW-1185">Reference proteome</keyword>
<sequence>MSIGLKNETAAAASDPESAFQDQCIERLVSPEAAMPLVGSLIGPAYGRSWVEG</sequence>
<evidence type="ECO:0000313" key="1">
    <source>
        <dbReference type="EMBL" id="OBV10517.1"/>
    </source>
</evidence>
<reference evidence="1 2" key="1">
    <citation type="submission" date="2016-06" db="EMBL/GenBank/DDBJ databases">
        <title>Genome sequence of Porphyrobacter dokdonensis DSW-74.</title>
        <authorList>
            <person name="Kim J.F."/>
            <person name="Song J.Y."/>
        </authorList>
    </citation>
    <scope>NUCLEOTIDE SEQUENCE [LARGE SCALE GENOMIC DNA]</scope>
    <source>
        <strain evidence="1 2">DSW-74</strain>
    </source>
</reference>
<dbReference type="AlphaFoldDB" id="A0A1A7BGH4"/>
<dbReference type="EMBL" id="LZYB01000005">
    <property type="protein sequence ID" value="OBV10517.1"/>
    <property type="molecule type" value="Genomic_DNA"/>
</dbReference>
<proteinExistence type="predicted"/>
<evidence type="ECO:0000313" key="2">
    <source>
        <dbReference type="Proteomes" id="UP000092484"/>
    </source>
</evidence>
<organism evidence="1 2">
    <name type="scientific">Erythrobacter dokdonensis DSW-74</name>
    <dbReference type="NCBI Taxonomy" id="1300349"/>
    <lineage>
        <taxon>Bacteria</taxon>
        <taxon>Pseudomonadati</taxon>
        <taxon>Pseudomonadota</taxon>
        <taxon>Alphaproteobacteria</taxon>
        <taxon>Sphingomonadales</taxon>
        <taxon>Erythrobacteraceae</taxon>
        <taxon>Erythrobacter/Porphyrobacter group</taxon>
        <taxon>Erythrobacter</taxon>
    </lineage>
</organism>
<comment type="caution">
    <text evidence="1">The sequence shown here is derived from an EMBL/GenBank/DDBJ whole genome shotgun (WGS) entry which is preliminary data.</text>
</comment>
<protein>
    <submittedName>
        <fullName evidence="1">Uncharacterized protein</fullName>
    </submittedName>
</protein>
<gene>
    <name evidence="1" type="ORF">I603_2119</name>
</gene>
<accession>A0A1A7BGH4</accession>